<evidence type="ECO:0000256" key="1">
    <source>
        <dbReference type="SAM" id="MobiDB-lite"/>
    </source>
</evidence>
<keyword evidence="3" id="KW-1185">Reference proteome</keyword>
<dbReference type="Proteomes" id="UP000322530">
    <property type="component" value="Unassembled WGS sequence"/>
</dbReference>
<evidence type="ECO:0000313" key="2">
    <source>
        <dbReference type="EMBL" id="GCF10244.1"/>
    </source>
</evidence>
<gene>
    <name evidence="2" type="ORF">KDI_38080</name>
</gene>
<dbReference type="EMBL" id="BIXY01000065">
    <property type="protein sequence ID" value="GCF10244.1"/>
    <property type="molecule type" value="Genomic_DNA"/>
</dbReference>
<accession>A0A5A5TH07</accession>
<feature type="region of interest" description="Disordered" evidence="1">
    <location>
        <begin position="173"/>
        <end position="194"/>
    </location>
</feature>
<dbReference type="OrthoDB" id="163000at2"/>
<evidence type="ECO:0000313" key="3">
    <source>
        <dbReference type="Proteomes" id="UP000322530"/>
    </source>
</evidence>
<name>A0A5A5TH07_9CHLR</name>
<dbReference type="AlphaFoldDB" id="A0A5A5TH07"/>
<comment type="caution">
    <text evidence="2">The sequence shown here is derived from an EMBL/GenBank/DDBJ whole genome shotgun (WGS) entry which is preliminary data.</text>
</comment>
<reference evidence="2 3" key="1">
    <citation type="submission" date="2019-01" db="EMBL/GenBank/DDBJ databases">
        <title>Draft genome sequence of Dictyobacter sp. Uno17.</title>
        <authorList>
            <person name="Wang C.M."/>
            <person name="Zheng Y."/>
            <person name="Sakai Y."/>
            <person name="Abe K."/>
            <person name="Yokota A."/>
            <person name="Yabe S."/>
        </authorList>
    </citation>
    <scope>NUCLEOTIDE SEQUENCE [LARGE SCALE GENOMIC DNA]</scope>
    <source>
        <strain evidence="2 3">Uno17</strain>
    </source>
</reference>
<proteinExistence type="predicted"/>
<dbReference type="RefSeq" id="WP_149403138.1">
    <property type="nucleotide sequence ID" value="NZ_BIXY01000065.1"/>
</dbReference>
<protein>
    <submittedName>
        <fullName evidence="2">Uncharacterized protein</fullName>
    </submittedName>
</protein>
<organism evidence="2 3">
    <name type="scientific">Dictyobacter arantiisoli</name>
    <dbReference type="NCBI Taxonomy" id="2014874"/>
    <lineage>
        <taxon>Bacteria</taxon>
        <taxon>Bacillati</taxon>
        <taxon>Chloroflexota</taxon>
        <taxon>Ktedonobacteria</taxon>
        <taxon>Ktedonobacterales</taxon>
        <taxon>Dictyobacteraceae</taxon>
        <taxon>Dictyobacter</taxon>
    </lineage>
</organism>
<sequence>MIIGGLIAIAVLALLGAFLASRGGNTSAKVTAAAAVPAGPVTPAAIEKQETMPAPELEKSMTLPLSEHERKDQQLSARSQPLEQLDFPEAPTMAYAKNEHTNNIADYPTREEVLPVSWATEQSAQSQYSEREIATLNRQLYELAGQLHILQRQSRDIEQGLVQLSGVIEGMHGRNSAEQSANGIPSAAGLHYRE</sequence>